<dbReference type="Gene3D" id="3.40.50.1820">
    <property type="entry name" value="alpha/beta hydrolase"/>
    <property type="match status" value="1"/>
</dbReference>
<dbReference type="EMBL" id="SZQA01000017">
    <property type="protein sequence ID" value="TKK87186.1"/>
    <property type="molecule type" value="Genomic_DNA"/>
</dbReference>
<comment type="caution">
    <text evidence="1">The sequence shown here is derived from an EMBL/GenBank/DDBJ whole genome shotgun (WGS) entry which is preliminary data.</text>
</comment>
<dbReference type="CDD" id="cd02619">
    <property type="entry name" value="Peptidase_C1"/>
    <property type="match status" value="1"/>
</dbReference>
<accession>A0A4U3MH66</accession>
<name>A0A4U3MH66_9ACTN</name>
<dbReference type="Gene3D" id="3.90.70.10">
    <property type="entry name" value="Cysteine proteinases"/>
    <property type="match status" value="1"/>
</dbReference>
<evidence type="ECO:0000313" key="2">
    <source>
        <dbReference type="Proteomes" id="UP000308705"/>
    </source>
</evidence>
<evidence type="ECO:0000313" key="1">
    <source>
        <dbReference type="EMBL" id="TKK87186.1"/>
    </source>
</evidence>
<dbReference type="OrthoDB" id="1491023at2"/>
<reference evidence="1 2" key="1">
    <citation type="submission" date="2019-04" db="EMBL/GenBank/DDBJ databases">
        <title>Herbidospora sp. NEAU-GS14.nov., a novel actinomycete isolated from soil.</title>
        <authorList>
            <person name="Han L."/>
        </authorList>
    </citation>
    <scope>NUCLEOTIDE SEQUENCE [LARGE SCALE GENOMIC DNA]</scope>
    <source>
        <strain evidence="1 2">NEAU-GS14</strain>
    </source>
</reference>
<dbReference type="SUPFAM" id="SSF53474">
    <property type="entry name" value="alpha/beta-Hydrolases"/>
    <property type="match status" value="1"/>
</dbReference>
<sequence length="614" mass="65895">MARAVPPGTILVDGRAFVAAVLPDVYDARDLPYRPLLRPLPDAVDNRAGRRVLTQEGASCTGHALAAVIASAREGLAVSPYMLYRLGRRYDEFAGEEDIGSSLRGVLKGWYHHGVLQEDAWTVPEPDLNDPLVAAEAARIPMGAYYRVTPGNLDDMQSAIAEAGAVCVSALVHEGWREPCLENGAHVIRRLGGHASLGGHAFALVGYDETGFLVQNSWGPSWAGGGFATLPYDEWLATAYDAFAVRPGVRGTPLGTRTRPAPEAAAAASGVDLAPYVVNLGNDGRLARIGTFESSPRQIEAALTQMDATHAKWGGAERHVVLYAHGGLTSGGRGQDIARRDLDWWLANRIYPITFAWQTGPVETLLDQLADLARRFLPAGGPAEWLTEQADRAVEVLARGSLAWAWDQMKQNARAASEPVAAEIDWTATRSPHPGATLTALALRNHLHPGTRVHLVGHSAGSIFLTALAERLVAAEVPIASTTFLAPAITVDDFRRTLAPLLPRIGRFTTFALTDDLELGDVCGAVYRKSILYLVSRAFERPAQAGGEVPILGMAKHLTGLDVPVVLAGTMTPITDHCAARSHSDFDTDTATMTSALLRILNRTALDEALIPYH</sequence>
<organism evidence="1 2">
    <name type="scientific">Herbidospora galbida</name>
    <dbReference type="NCBI Taxonomy" id="2575442"/>
    <lineage>
        <taxon>Bacteria</taxon>
        <taxon>Bacillati</taxon>
        <taxon>Actinomycetota</taxon>
        <taxon>Actinomycetes</taxon>
        <taxon>Streptosporangiales</taxon>
        <taxon>Streptosporangiaceae</taxon>
        <taxon>Herbidospora</taxon>
    </lineage>
</organism>
<dbReference type="InterPro" id="IPR029058">
    <property type="entry name" value="AB_hydrolase_fold"/>
</dbReference>
<dbReference type="AlphaFoldDB" id="A0A4U3MH66"/>
<dbReference type="RefSeq" id="WP_137248383.1">
    <property type="nucleotide sequence ID" value="NZ_SZQA01000017.1"/>
</dbReference>
<dbReference type="SUPFAM" id="SSF54001">
    <property type="entry name" value="Cysteine proteinases"/>
    <property type="match status" value="1"/>
</dbReference>
<proteinExistence type="predicted"/>
<dbReference type="InterPro" id="IPR038765">
    <property type="entry name" value="Papain-like_cys_pep_sf"/>
</dbReference>
<keyword evidence="2" id="KW-1185">Reference proteome</keyword>
<dbReference type="Proteomes" id="UP000308705">
    <property type="component" value="Unassembled WGS sequence"/>
</dbReference>
<protein>
    <recommendedName>
        <fullName evidence="3">Peptidase C1A papain C-terminal domain-containing protein</fullName>
    </recommendedName>
</protein>
<gene>
    <name evidence="1" type="ORF">FDA94_18910</name>
</gene>
<evidence type="ECO:0008006" key="3">
    <source>
        <dbReference type="Google" id="ProtNLM"/>
    </source>
</evidence>